<dbReference type="PANTHER" id="PTHR45629:SF7">
    <property type="entry name" value="DNA EXCISION REPAIR PROTEIN ERCC-6-RELATED"/>
    <property type="match status" value="1"/>
</dbReference>
<feature type="region of interest" description="Disordered" evidence="4">
    <location>
        <begin position="923"/>
        <end position="1000"/>
    </location>
</feature>
<dbReference type="STRING" id="1037660.A0A066W7M4"/>
<dbReference type="InterPro" id="IPR038718">
    <property type="entry name" value="SNF2-like_sf"/>
</dbReference>
<dbReference type="SUPFAM" id="SSF52540">
    <property type="entry name" value="P-loop containing nucleoside triphosphate hydrolases"/>
    <property type="match status" value="2"/>
</dbReference>
<keyword evidence="2" id="KW-0378">Hydrolase</keyword>
<dbReference type="PANTHER" id="PTHR45629">
    <property type="entry name" value="SNF2/RAD54 FAMILY MEMBER"/>
    <property type="match status" value="1"/>
</dbReference>
<dbReference type="Gene3D" id="3.40.50.300">
    <property type="entry name" value="P-loop containing nucleotide triphosphate hydrolases"/>
    <property type="match status" value="1"/>
</dbReference>
<evidence type="ECO:0000313" key="6">
    <source>
        <dbReference type="EMBL" id="KDN49957.1"/>
    </source>
</evidence>
<dbReference type="CDD" id="cd18793">
    <property type="entry name" value="SF2_C_SNF"/>
    <property type="match status" value="1"/>
</dbReference>
<dbReference type="GO" id="GO:0005524">
    <property type="term" value="F:ATP binding"/>
    <property type="evidence" value="ECO:0007669"/>
    <property type="project" value="InterPro"/>
</dbReference>
<evidence type="ECO:0000313" key="7">
    <source>
        <dbReference type="Proteomes" id="UP000027361"/>
    </source>
</evidence>
<dbReference type="AlphaFoldDB" id="A0A066W7M4"/>
<dbReference type="Gene3D" id="3.40.50.10810">
    <property type="entry name" value="Tandem AAA-ATPase domain"/>
    <property type="match status" value="1"/>
</dbReference>
<dbReference type="GeneID" id="25267164"/>
<keyword evidence="1" id="KW-0547">Nucleotide-binding</keyword>
<evidence type="ECO:0000256" key="4">
    <source>
        <dbReference type="SAM" id="MobiDB-lite"/>
    </source>
</evidence>
<dbReference type="InterPro" id="IPR050496">
    <property type="entry name" value="SNF2_RAD54_helicase_repair"/>
</dbReference>
<organism evidence="6 7">
    <name type="scientific">Tilletiaria anomala (strain ATCC 24038 / CBS 436.72 / UBC 951)</name>
    <dbReference type="NCBI Taxonomy" id="1037660"/>
    <lineage>
        <taxon>Eukaryota</taxon>
        <taxon>Fungi</taxon>
        <taxon>Dikarya</taxon>
        <taxon>Basidiomycota</taxon>
        <taxon>Ustilaginomycotina</taxon>
        <taxon>Exobasidiomycetes</taxon>
        <taxon>Georgefischeriales</taxon>
        <taxon>Tilletiariaceae</taxon>
        <taxon>Tilletiaria</taxon>
    </lineage>
</organism>
<evidence type="ECO:0000256" key="3">
    <source>
        <dbReference type="ARBA" id="ARBA00022840"/>
    </source>
</evidence>
<keyword evidence="7" id="KW-1185">Reference proteome</keyword>
<dbReference type="InterPro" id="IPR027417">
    <property type="entry name" value="P-loop_NTPase"/>
</dbReference>
<dbReference type="EMBL" id="JMSN01000020">
    <property type="protein sequence ID" value="KDN49957.1"/>
    <property type="molecule type" value="Genomic_DNA"/>
</dbReference>
<comment type="caution">
    <text evidence="6">The sequence shown here is derived from an EMBL/GenBank/DDBJ whole genome shotgun (WGS) entry which is preliminary data.</text>
</comment>
<dbReference type="RefSeq" id="XP_013244471.1">
    <property type="nucleotide sequence ID" value="XM_013389017.1"/>
</dbReference>
<feature type="compositionally biased region" description="Low complexity" evidence="4">
    <location>
        <begin position="981"/>
        <end position="992"/>
    </location>
</feature>
<evidence type="ECO:0000256" key="1">
    <source>
        <dbReference type="ARBA" id="ARBA00022741"/>
    </source>
</evidence>
<dbReference type="SMART" id="SM00487">
    <property type="entry name" value="DEXDc"/>
    <property type="match status" value="1"/>
</dbReference>
<dbReference type="PROSITE" id="PS51194">
    <property type="entry name" value="HELICASE_CTER"/>
    <property type="match status" value="1"/>
</dbReference>
<proteinExistence type="predicted"/>
<feature type="compositionally biased region" description="Basic residues" evidence="4">
    <location>
        <begin position="90"/>
        <end position="104"/>
    </location>
</feature>
<feature type="region of interest" description="Disordered" evidence="4">
    <location>
        <begin position="195"/>
        <end position="218"/>
    </location>
</feature>
<evidence type="ECO:0000256" key="2">
    <source>
        <dbReference type="ARBA" id="ARBA00022801"/>
    </source>
</evidence>
<dbReference type="Pfam" id="PF00176">
    <property type="entry name" value="SNF2-rel_dom"/>
    <property type="match status" value="1"/>
</dbReference>
<name>A0A066W7M4_TILAU</name>
<dbReference type="OrthoDB" id="413460at2759"/>
<dbReference type="HOGENOM" id="CLU_299790_0_0_1"/>
<feature type="region of interest" description="Disordered" evidence="4">
    <location>
        <begin position="140"/>
        <end position="180"/>
    </location>
</feature>
<dbReference type="InterPro" id="IPR000330">
    <property type="entry name" value="SNF2_N"/>
</dbReference>
<dbReference type="InterPro" id="IPR014001">
    <property type="entry name" value="Helicase_ATP-bd"/>
</dbReference>
<keyword evidence="3" id="KW-0067">ATP-binding</keyword>
<protein>
    <recommendedName>
        <fullName evidence="5">Helicase C-terminal domain-containing protein</fullName>
    </recommendedName>
</protein>
<dbReference type="InParanoid" id="A0A066W7M4"/>
<reference evidence="6 7" key="1">
    <citation type="submission" date="2014-05" db="EMBL/GenBank/DDBJ databases">
        <title>Draft genome sequence of a rare smut relative, Tilletiaria anomala UBC 951.</title>
        <authorList>
            <consortium name="DOE Joint Genome Institute"/>
            <person name="Toome M."/>
            <person name="Kuo A."/>
            <person name="Henrissat B."/>
            <person name="Lipzen A."/>
            <person name="Tritt A."/>
            <person name="Yoshinaga Y."/>
            <person name="Zane M."/>
            <person name="Barry K."/>
            <person name="Grigoriev I.V."/>
            <person name="Spatafora J.W."/>
            <person name="Aimea M.C."/>
        </authorList>
    </citation>
    <scope>NUCLEOTIDE SEQUENCE [LARGE SCALE GENOMIC DNA]</scope>
    <source>
        <strain evidence="6 7">UBC 951</strain>
    </source>
</reference>
<feature type="domain" description="Helicase C-terminal" evidence="5">
    <location>
        <begin position="679"/>
        <end position="838"/>
    </location>
</feature>
<dbReference type="InterPro" id="IPR049730">
    <property type="entry name" value="SNF2/RAD54-like_C"/>
</dbReference>
<sequence>MDVKMARRYEEPPVARSSLRGLKPVILSKLEQGQELGHKAKFVESEDGSFASFLEAAAKEYRLKNQAFAKKRKEEELIEKTNEAAGVVTKLKKRPERRQRSAKRNRGDGIEAREKELMKLLGFGSTFDALIDGFHEVDANSRIEPGSTDSETEPETISASPQESSTKTPQSTQIAPDSGSEDELQMLKNNAAFTKTQASSARAAPMSQGKRPATNSTKIRLEYSETESENEAEILGTLQEKSGLKCTQHRPSTKGAKRGPMNYFLRDYQREDVSFLYRCYREKRGGDLFDDMGLGKIIQVIAFLSAIINKTGYETADHQCRLNKLRETTLGAFQAAVKDWPTALIMCPAGLRDNWHRELLKWSYLETGVCRSKQVSKEVLKDFRRRRLDVVIAGLEHVRENIEEFTSLQFSVIIIAEAHRIRNSATNLHHKLSRLQCPELWELLHWTNPDALTKSKAWNAMIATPIEEGQAVNASELQRDAARIIAQRLVANLLLRFLLRRTKELLKNILSPTADHVVVCAMSPEQHRVNRRIWAEPEVQAIIHADDVCCGKMNELGQQLLRKECCHKRFFTRLVAKKHALPTENEDYLDDIGEDSADCPAMAMRRKLQESEGMTALQNVALVHDPLRFQHIMLDVANPLALVFRDKKDAKSKNKMDRERYWCQLSYIKQLYLNDWGKRIAQRDLGTKTEYCGKWRKGQGAKVLIFSRRVRLLDYIESFVQMEAYEHRRLDGSTLHPKRQAIVDEFNANANIYIMLISTVAGGIGLNLTAANKDHNWPQLDTRSEHASDGSSASWRMRTSPLKGKAEARLFAAHQGENPEKGELFGWSNLFDYQPDVRISTLIQEGKDIPGVEGGKILEDMLNNESIPHSMGNTVEKAWMHDLQQRTDDASDQVIGGKKIGANLSADDALILKEYFTCGKTDSTSRGALPIKRESVPREVMAPRSPGGSEENVSGSLSEELPLKRSAISSAGKVKGRAEHSASSTNVAASAAWPPMRTRS</sequence>
<dbReference type="Proteomes" id="UP000027361">
    <property type="component" value="Unassembled WGS sequence"/>
</dbReference>
<accession>A0A066W7M4</accession>
<dbReference type="GO" id="GO:0016787">
    <property type="term" value="F:hydrolase activity"/>
    <property type="evidence" value="ECO:0007669"/>
    <property type="project" value="UniProtKB-KW"/>
</dbReference>
<dbReference type="Pfam" id="PF00271">
    <property type="entry name" value="Helicase_C"/>
    <property type="match status" value="1"/>
</dbReference>
<evidence type="ECO:0000259" key="5">
    <source>
        <dbReference type="PROSITE" id="PS51194"/>
    </source>
</evidence>
<gene>
    <name evidence="6" type="ORF">K437DRAFT_293678</name>
</gene>
<feature type="region of interest" description="Disordered" evidence="4">
    <location>
        <begin position="88"/>
        <end position="110"/>
    </location>
</feature>
<dbReference type="InterPro" id="IPR001650">
    <property type="entry name" value="Helicase_C-like"/>
</dbReference>
<feature type="compositionally biased region" description="Polar residues" evidence="4">
    <location>
        <begin position="155"/>
        <end position="175"/>
    </location>
</feature>